<dbReference type="Pfam" id="PF02913">
    <property type="entry name" value="FAD-oxidase_C"/>
    <property type="match status" value="1"/>
</dbReference>
<dbReference type="Pfam" id="PF12838">
    <property type="entry name" value="Fer4_7"/>
    <property type="match status" value="1"/>
</dbReference>
<dbReference type="GO" id="GO:0071949">
    <property type="term" value="F:FAD binding"/>
    <property type="evidence" value="ECO:0007669"/>
    <property type="project" value="InterPro"/>
</dbReference>
<keyword evidence="8" id="KW-0408">Iron</keyword>
<dbReference type="PANTHER" id="PTHR11748:SF111">
    <property type="entry name" value="D-LACTATE DEHYDROGENASE, MITOCHONDRIAL-RELATED"/>
    <property type="match status" value="1"/>
</dbReference>
<protein>
    <recommendedName>
        <fullName evidence="10">D-lactate dehydrogenase (cytochrome)</fullName>
        <ecNumber evidence="10">1.1.2.4</ecNumber>
    </recommendedName>
</protein>
<dbReference type="PROSITE" id="PS51379">
    <property type="entry name" value="4FE4S_FER_2"/>
    <property type="match status" value="1"/>
</dbReference>
<dbReference type="Gene3D" id="3.30.70.2190">
    <property type="match status" value="1"/>
</dbReference>
<keyword evidence="4" id="KW-0479">Metal-binding</keyword>
<accession>H5SBQ0</accession>
<dbReference type="InterPro" id="IPR017896">
    <property type="entry name" value="4Fe4S_Fe-S-bd"/>
</dbReference>
<dbReference type="GO" id="GO:0008720">
    <property type="term" value="F:D-lactate dehydrogenase (NAD+) activity"/>
    <property type="evidence" value="ECO:0007669"/>
    <property type="project" value="TreeGrafter"/>
</dbReference>
<dbReference type="Pfam" id="PF02754">
    <property type="entry name" value="CCG"/>
    <property type="match status" value="2"/>
</dbReference>
<dbReference type="PROSITE" id="PS51387">
    <property type="entry name" value="FAD_PCMH"/>
    <property type="match status" value="1"/>
</dbReference>
<dbReference type="InterPro" id="IPR017900">
    <property type="entry name" value="4Fe4S_Fe_S_CS"/>
</dbReference>
<dbReference type="Gene3D" id="3.30.43.10">
    <property type="entry name" value="Uridine Diphospho-n-acetylenolpyruvylglucosamine Reductase, domain 2"/>
    <property type="match status" value="1"/>
</dbReference>
<organism evidence="13">
    <name type="scientific">uncultured Bacteroidota bacterium</name>
    <dbReference type="NCBI Taxonomy" id="152509"/>
    <lineage>
        <taxon>Bacteria</taxon>
        <taxon>Pseudomonadati</taxon>
        <taxon>Bacteroidota</taxon>
        <taxon>environmental samples</taxon>
    </lineage>
</organism>
<dbReference type="Gene3D" id="3.30.465.10">
    <property type="match status" value="1"/>
</dbReference>
<dbReference type="PANTHER" id="PTHR11748">
    <property type="entry name" value="D-LACTATE DEHYDROGENASE"/>
    <property type="match status" value="1"/>
</dbReference>
<proteinExistence type="inferred from homology"/>
<evidence type="ECO:0000256" key="6">
    <source>
        <dbReference type="ARBA" id="ARBA00022946"/>
    </source>
</evidence>
<comment type="similarity">
    <text evidence="2">Belongs to the FAD-binding oxidoreductase/transferase type 4 family.</text>
</comment>
<dbReference type="InterPro" id="IPR036318">
    <property type="entry name" value="FAD-bd_PCMH-like_sf"/>
</dbReference>
<evidence type="ECO:0000256" key="7">
    <source>
        <dbReference type="ARBA" id="ARBA00023002"/>
    </source>
</evidence>
<dbReference type="EMBL" id="AP011661">
    <property type="protein sequence ID" value="BAL53586.1"/>
    <property type="molecule type" value="Genomic_DNA"/>
</dbReference>
<evidence type="ECO:0000256" key="1">
    <source>
        <dbReference type="ARBA" id="ARBA00001974"/>
    </source>
</evidence>
<keyword evidence="5" id="KW-0274">FAD</keyword>
<dbReference type="SUPFAM" id="SSF46548">
    <property type="entry name" value="alpha-helical ferredoxin"/>
    <property type="match status" value="1"/>
</dbReference>
<dbReference type="GO" id="GO:0004458">
    <property type="term" value="F:D-lactate dehydrogenase (cytochrome) activity"/>
    <property type="evidence" value="ECO:0007669"/>
    <property type="project" value="UniProtKB-EC"/>
</dbReference>
<dbReference type="GO" id="GO:0046872">
    <property type="term" value="F:metal ion binding"/>
    <property type="evidence" value="ECO:0007669"/>
    <property type="project" value="UniProtKB-KW"/>
</dbReference>
<dbReference type="GO" id="GO:0051536">
    <property type="term" value="F:iron-sulfur cluster binding"/>
    <property type="evidence" value="ECO:0007669"/>
    <property type="project" value="UniProtKB-KW"/>
</dbReference>
<feature type="domain" description="FAD-binding PCMH-type" evidence="12">
    <location>
        <begin position="33"/>
        <end position="261"/>
    </location>
</feature>
<dbReference type="InterPro" id="IPR016164">
    <property type="entry name" value="FAD-linked_Oxase-like_C"/>
</dbReference>
<evidence type="ECO:0000256" key="8">
    <source>
        <dbReference type="ARBA" id="ARBA00023004"/>
    </source>
</evidence>
<dbReference type="InterPro" id="IPR004113">
    <property type="entry name" value="FAD-bd_oxidored_4_C"/>
</dbReference>
<dbReference type="Pfam" id="PF01565">
    <property type="entry name" value="FAD_binding_4"/>
    <property type="match status" value="1"/>
</dbReference>
<dbReference type="InterPro" id="IPR016167">
    <property type="entry name" value="FAD-bd_PCMH_sub1"/>
</dbReference>
<name>H5SBQ0_9BACT</name>
<evidence type="ECO:0000313" key="13">
    <source>
        <dbReference type="EMBL" id="BAL53586.1"/>
    </source>
</evidence>
<feature type="domain" description="4Fe-4S ferredoxin-type" evidence="11">
    <location>
        <begin position="519"/>
        <end position="550"/>
    </location>
</feature>
<evidence type="ECO:0000256" key="9">
    <source>
        <dbReference type="ARBA" id="ARBA00023014"/>
    </source>
</evidence>
<dbReference type="InterPro" id="IPR009051">
    <property type="entry name" value="Helical_ferredxn"/>
</dbReference>
<dbReference type="SUPFAM" id="SSF56176">
    <property type="entry name" value="FAD-binding/transporter-associated domain-like"/>
    <property type="match status" value="1"/>
</dbReference>
<dbReference type="Gene3D" id="3.30.70.2740">
    <property type="match status" value="1"/>
</dbReference>
<gene>
    <name evidence="13" type="ORF">HGMM_F07E12C33</name>
</gene>
<reference evidence="13" key="2">
    <citation type="journal article" date="2012" name="PLoS ONE">
        <title>A Deeply Branching Thermophilic Bacterium with an Ancient Acetyl-CoA Pathway Dominates a Subsurface Ecosystem.</title>
        <authorList>
            <person name="Takami H."/>
            <person name="Noguchi H."/>
            <person name="Takaki Y."/>
            <person name="Uchiyama I."/>
            <person name="Toyoda A."/>
            <person name="Nishi S."/>
            <person name="Chee G.-J."/>
            <person name="Arai W."/>
            <person name="Nunoura T."/>
            <person name="Itoh T."/>
            <person name="Hattori M."/>
            <person name="Takai K."/>
        </authorList>
    </citation>
    <scope>NUCLEOTIDE SEQUENCE</scope>
</reference>
<comment type="cofactor">
    <cofactor evidence="1">
        <name>FAD</name>
        <dbReference type="ChEBI" id="CHEBI:57692"/>
    </cofactor>
</comment>
<dbReference type="InterPro" id="IPR016169">
    <property type="entry name" value="FAD-bd_PCMH_sub2"/>
</dbReference>
<evidence type="ECO:0000256" key="10">
    <source>
        <dbReference type="ARBA" id="ARBA00038897"/>
    </source>
</evidence>
<keyword evidence="3" id="KW-0285">Flavoprotein</keyword>
<reference evidence="13" key="1">
    <citation type="journal article" date="2005" name="Environ. Microbiol.">
        <title>Genetic and functional properties of uncultivated thermophilic crenarchaeotes from a subsurface gold mine as revealed by analysis of genome fragments.</title>
        <authorList>
            <person name="Nunoura T."/>
            <person name="Hirayama H."/>
            <person name="Takami H."/>
            <person name="Oida H."/>
            <person name="Nishi S."/>
            <person name="Shimamura S."/>
            <person name="Suzuki Y."/>
            <person name="Inagaki F."/>
            <person name="Takai K."/>
            <person name="Nealson K.H."/>
            <person name="Horikoshi K."/>
        </authorList>
    </citation>
    <scope>NUCLEOTIDE SEQUENCE</scope>
</reference>
<dbReference type="EC" id="1.1.2.4" evidence="10"/>
<evidence type="ECO:0000256" key="2">
    <source>
        <dbReference type="ARBA" id="ARBA00008000"/>
    </source>
</evidence>
<dbReference type="GO" id="GO:1903457">
    <property type="term" value="P:lactate catabolic process"/>
    <property type="evidence" value="ECO:0007669"/>
    <property type="project" value="TreeGrafter"/>
</dbReference>
<dbReference type="AlphaFoldDB" id="H5SBQ0"/>
<dbReference type="InterPro" id="IPR006094">
    <property type="entry name" value="Oxid_FAD_bind_N"/>
</dbReference>
<sequence>MTPEDRLAAVLGRERVSTALLDRVAYSSDASLYQLIPRAVVRVRSIADVQELFAWSRRERVPVTFRAGGTSLSGQAVTDNVLAIVEGFDTFHVAPDGSSVTAGCSLRGGYVNARLRPNHCRIGPDPASIDACTIGGIVANNASGMCCGIAQNAYHTLRGMTLVLLSGLVLDTRDIATADALLAEREPALYAGLASLRDAIRADRELSELIRHRTRLKNTMGYSLAAFLDYDRPADILQHLMVGSEGTLGFIADVTLATVPEPPFAATLLAGFDSIAAACDAIAPFDDIGAVAIELMDDATLRAIRRYASKHETIRLPQCAALLVECRSADSAHASELRAMLARVAQQCNAREHYLAADDRERAVLWHLRKGAMPSVGAARRPGSALINEDVAFPREHLARAVGDLGAMLHEHGFADAVIFGHARDGNMHFAFSLDSSALERYEAFMDALATLVVERYDGSLKAEHSTGRNMAPYLEQQWGAKATAIMWRIKELFDPEHLLNRDVVLSRDRKLHLRNIKTLPPVHPLVERCIECGFCERVCPSAGLTLSPRQRIVVLRQIERCRSAGDRDALRVLERDYRYAGEETCAADGLCMLACPVGIDTGQLTLARRATRRLPFGKVIAARFTRAWIASVGAALTAARLATHVLGSERLYKHTRWLSERIHTPVWLPTMGVPDRIASHRSNAAQMVYLPSCMVCFGGRTGDTSVSEALFALAQRAGMPIAVASSAGRVCCGQPWHSSGAEHAFQRVQAKWLQAAHSASDSGRIPVVLDSSSCALSLRRTPSELRILDPVEAMIQLAPAIAQRVRRRYRVVLHPGCSLERLGQRESLVCFLEQLGCEVIVPLNAGCCGVAGDRGLRYAELPAHALLREAAEIASIDADFYIAVNLACQWQLAHTTGKPFLHLWEALEQMSR</sequence>
<keyword evidence="6" id="KW-0809">Transit peptide</keyword>
<evidence type="ECO:0000259" key="11">
    <source>
        <dbReference type="PROSITE" id="PS51379"/>
    </source>
</evidence>
<keyword evidence="7" id="KW-0560">Oxidoreductase</keyword>
<dbReference type="SUPFAM" id="SSF55103">
    <property type="entry name" value="FAD-linked oxidases, C-terminal domain"/>
    <property type="match status" value="1"/>
</dbReference>
<dbReference type="PROSITE" id="PS00198">
    <property type="entry name" value="4FE4S_FER_1"/>
    <property type="match status" value="1"/>
</dbReference>
<dbReference type="InterPro" id="IPR004017">
    <property type="entry name" value="Cys_rich_dom"/>
</dbReference>
<keyword evidence="9" id="KW-0411">Iron-sulfur</keyword>
<evidence type="ECO:0000256" key="5">
    <source>
        <dbReference type="ARBA" id="ARBA00022827"/>
    </source>
</evidence>
<dbReference type="InterPro" id="IPR016166">
    <property type="entry name" value="FAD-bd_PCMH"/>
</dbReference>
<dbReference type="Gene3D" id="1.10.1060.10">
    <property type="entry name" value="Alpha-helical ferredoxin"/>
    <property type="match status" value="1"/>
</dbReference>
<evidence type="ECO:0000259" key="12">
    <source>
        <dbReference type="PROSITE" id="PS51387"/>
    </source>
</evidence>
<evidence type="ECO:0000256" key="4">
    <source>
        <dbReference type="ARBA" id="ARBA00022723"/>
    </source>
</evidence>
<evidence type="ECO:0000256" key="3">
    <source>
        <dbReference type="ARBA" id="ARBA00022630"/>
    </source>
</evidence>